<dbReference type="Ensembl" id="ENSAOCT00000063163.1">
    <property type="protein sequence ID" value="ENSAOCP00000059229.1"/>
    <property type="gene ID" value="ENSAOCG00000027349.1"/>
</dbReference>
<dbReference type="AlphaFoldDB" id="A0AAQ6AKY8"/>
<evidence type="ECO:0000259" key="1">
    <source>
        <dbReference type="PROSITE" id="PS50878"/>
    </source>
</evidence>
<dbReference type="InterPro" id="IPR043502">
    <property type="entry name" value="DNA/RNA_pol_sf"/>
</dbReference>
<accession>A0AAQ6AKY8</accession>
<evidence type="ECO:0000313" key="2">
    <source>
        <dbReference type="Ensembl" id="ENSAOCP00000078973.1"/>
    </source>
</evidence>
<dbReference type="CDD" id="cd09076">
    <property type="entry name" value="L1-EN"/>
    <property type="match status" value="1"/>
</dbReference>
<dbReference type="GeneTree" id="ENSGT01150000286925"/>
<dbReference type="PROSITE" id="PS50878">
    <property type="entry name" value="RT_POL"/>
    <property type="match status" value="1"/>
</dbReference>
<sequence length="1053" mass="119947">MANPSTSLKVCSWNVGGIHSPIKRKKILNYLKKENIHVALLQETHLTSDEHLKLKRDWVGQVFYSSFTSRSRGVAILIHKHLPLTNTQSVCDKSGRYLLLKGTLHSKPISFLNVYFPPVQSLDLITLAFSSFSDWICDNTVIAGDFNCYFSSSMDKSLATQVPTSKRAKALLDTCAELELVDTWRVLHPKDKEFTFFSGVHKTSSRIDFVFTPKVSLGNIVNCRIGDIIISDHAPVFVELDNLNANFRNYNWRFNNFLIHDPKFEKFLNDHLNNFIQDNKTPDVSPGLLWDTLKAYTRGLVISYSAGLKKRTQMEQRKLELKLHELQIKHNLSPSEQLRGEIHVTKTALEGLLTKKAEKSIFFMKQRLYEFANKPNRYLANILKNKGSSRNIPCIKDALGILNCDNIVINDTFKTFYKQLYTSQFKSSNYQDMSSFFQNLDLPQITEIQKEELSKPITRSEILKIIQRLPNNKAPGPDGFNGEFYKKFSQILLSPLSEMVDSSFASGALPPSLLEANISLVLKKDKPPEECSSYRPISVLNIDLKILAKTLASRLETILPSIIHNDQTGFIRGRYSTHNVRRLLNLIQHSSAFNSDSMIISLDAEKAFDRLEWPYLFFTLQKFGMTDGFINWIRILYASPLSAVITNGHKSNNFSIERGSRQGCPLSPLLFALAMEPLAAAIRMDPCIEGLLLNNCQRRISLYADDVLIFLNSPSRSIPKLINLITQYSSFSGYKIYFSKSEAMPLSSSYKASPSISRPFRWSPNGFTYLGFKISPNLKDLYNLNYTPLIQAVNRDLDRWCSLPLSLLGRIHLVKMNILPRLLYLFQMLPLVLSSRVLAKLNSSIVSFIWNRKRPRLRYSYLSLPIRMGGLAAPSLPLYLWSAQFKFLLEWYRSDQGSIYLSAESASLNDIPLWNLLYISPPKSSLLAKDNLLLKNMLSICHKVRSLEGYKKHFSLLTPIHQNPDFIPGLNAGFSEWFRGIKTVGDLVDGDAILSFQQVKDKYGISSGDVFRYMQVKHFILGRLKECDGQMSISQMESLILKTTKLKSFSKSV</sequence>
<organism evidence="2 3">
    <name type="scientific">Amphiprion ocellaris</name>
    <name type="common">Clown anemonefish</name>
    <dbReference type="NCBI Taxonomy" id="80972"/>
    <lineage>
        <taxon>Eukaryota</taxon>
        <taxon>Metazoa</taxon>
        <taxon>Chordata</taxon>
        <taxon>Craniata</taxon>
        <taxon>Vertebrata</taxon>
        <taxon>Euteleostomi</taxon>
        <taxon>Actinopterygii</taxon>
        <taxon>Neopterygii</taxon>
        <taxon>Teleostei</taxon>
        <taxon>Neoteleostei</taxon>
        <taxon>Acanthomorphata</taxon>
        <taxon>Ovalentaria</taxon>
        <taxon>Pomacentridae</taxon>
        <taxon>Amphiprion</taxon>
    </lineage>
</organism>
<dbReference type="GO" id="GO:0003824">
    <property type="term" value="F:catalytic activity"/>
    <property type="evidence" value="ECO:0007669"/>
    <property type="project" value="InterPro"/>
</dbReference>
<dbReference type="InterPro" id="IPR005135">
    <property type="entry name" value="Endo/exonuclease/phosphatase"/>
</dbReference>
<proteinExistence type="predicted"/>
<dbReference type="InterPro" id="IPR036691">
    <property type="entry name" value="Endo/exonu/phosph_ase_sf"/>
</dbReference>
<dbReference type="CDD" id="cd01650">
    <property type="entry name" value="RT_nLTR_like"/>
    <property type="match status" value="1"/>
</dbReference>
<dbReference type="Pfam" id="PF00078">
    <property type="entry name" value="RVT_1"/>
    <property type="match status" value="1"/>
</dbReference>
<dbReference type="Ensembl" id="ENSAOCT00000065715.1">
    <property type="protein sequence ID" value="ENSAOCP00000078973.1"/>
    <property type="gene ID" value="ENSAOCG00000027349.1"/>
</dbReference>
<keyword evidence="3" id="KW-1185">Reference proteome</keyword>
<protein>
    <recommendedName>
        <fullName evidence="1">Reverse transcriptase domain-containing protein</fullName>
    </recommendedName>
</protein>
<dbReference type="Gene3D" id="3.60.10.10">
    <property type="entry name" value="Endonuclease/exonuclease/phosphatase"/>
    <property type="match status" value="1"/>
</dbReference>
<dbReference type="Ensembl" id="ENSAOCT00000067104.1">
    <property type="protein sequence ID" value="ENSAOCP00000049345.1"/>
    <property type="gene ID" value="ENSAOCG00000027349.1"/>
</dbReference>
<dbReference type="Pfam" id="PF03372">
    <property type="entry name" value="Exo_endo_phos"/>
    <property type="match status" value="1"/>
</dbReference>
<dbReference type="InterPro" id="IPR000477">
    <property type="entry name" value="RT_dom"/>
</dbReference>
<evidence type="ECO:0000313" key="3">
    <source>
        <dbReference type="Proteomes" id="UP001501940"/>
    </source>
</evidence>
<reference evidence="2" key="2">
    <citation type="submission" date="2025-05" db="UniProtKB">
        <authorList>
            <consortium name="Ensembl"/>
        </authorList>
    </citation>
    <scope>IDENTIFICATION</scope>
</reference>
<name>A0AAQ6AKY8_AMPOC</name>
<reference evidence="2 3" key="1">
    <citation type="submission" date="2022-01" db="EMBL/GenBank/DDBJ databases">
        <title>A chromosome-scale genome assembly of the false clownfish, Amphiprion ocellaris.</title>
        <authorList>
            <person name="Ryu T."/>
        </authorList>
    </citation>
    <scope>NUCLEOTIDE SEQUENCE [LARGE SCALE GENOMIC DNA]</scope>
</reference>
<dbReference type="SUPFAM" id="SSF56672">
    <property type="entry name" value="DNA/RNA polymerases"/>
    <property type="match status" value="1"/>
</dbReference>
<dbReference type="SUPFAM" id="SSF56219">
    <property type="entry name" value="DNase I-like"/>
    <property type="match status" value="1"/>
</dbReference>
<feature type="domain" description="Reverse transcriptase" evidence="1">
    <location>
        <begin position="502"/>
        <end position="774"/>
    </location>
</feature>
<dbReference type="PANTHER" id="PTHR31635">
    <property type="entry name" value="REVERSE TRANSCRIPTASE DOMAIN-CONTAINING PROTEIN-RELATED"/>
    <property type="match status" value="1"/>
</dbReference>
<dbReference type="PANTHER" id="PTHR31635:SF196">
    <property type="entry name" value="REVERSE TRANSCRIPTASE DOMAIN-CONTAINING PROTEIN-RELATED"/>
    <property type="match status" value="1"/>
</dbReference>
<dbReference type="Ensembl" id="ENSAOCT00000078141.1">
    <property type="protein sequence ID" value="ENSAOCP00000044336.1"/>
    <property type="gene ID" value="ENSAOCG00000027349.1"/>
</dbReference>
<dbReference type="Ensembl" id="ENSAOCT00000063893.1">
    <property type="protein sequence ID" value="ENSAOCP00000048909.1"/>
    <property type="gene ID" value="ENSAOCG00000027349.1"/>
</dbReference>
<dbReference type="Proteomes" id="UP001501940">
    <property type="component" value="Chromosome 24"/>
</dbReference>